<evidence type="ECO:0000256" key="1">
    <source>
        <dbReference type="SAM" id="MobiDB-lite"/>
    </source>
</evidence>
<dbReference type="PANTHER" id="PTHR33067">
    <property type="entry name" value="RNA-DIRECTED DNA POLYMERASE-RELATED"/>
    <property type="match status" value="1"/>
</dbReference>
<evidence type="ECO:0000313" key="2">
    <source>
        <dbReference type="EMBL" id="GJT12128.1"/>
    </source>
</evidence>
<dbReference type="Gene3D" id="2.40.70.10">
    <property type="entry name" value="Acid Proteases"/>
    <property type="match status" value="1"/>
</dbReference>
<name>A0ABQ5BC81_9ASTR</name>
<keyword evidence="2" id="KW-0808">Transferase</keyword>
<protein>
    <submittedName>
        <fullName evidence="2">Reverse transcriptase domain-containing protein</fullName>
    </submittedName>
</protein>
<feature type="region of interest" description="Disordered" evidence="1">
    <location>
        <begin position="324"/>
        <end position="363"/>
    </location>
</feature>
<feature type="region of interest" description="Disordered" evidence="1">
    <location>
        <begin position="101"/>
        <end position="122"/>
    </location>
</feature>
<comment type="caution">
    <text evidence="2">The sequence shown here is derived from an EMBL/GenBank/DDBJ whole genome shotgun (WGS) entry which is preliminary data.</text>
</comment>
<proteinExistence type="predicted"/>
<keyword evidence="3" id="KW-1185">Reference proteome</keyword>
<keyword evidence="2" id="KW-0548">Nucleotidyltransferase</keyword>
<feature type="compositionally biased region" description="Basic and acidic residues" evidence="1">
    <location>
        <begin position="345"/>
        <end position="354"/>
    </location>
</feature>
<accession>A0ABQ5BC81</accession>
<keyword evidence="2" id="KW-0695">RNA-directed DNA polymerase</keyword>
<evidence type="ECO:0000313" key="3">
    <source>
        <dbReference type="Proteomes" id="UP001151760"/>
    </source>
</evidence>
<gene>
    <name evidence="2" type="ORF">Tco_0859170</name>
</gene>
<feature type="compositionally biased region" description="Low complexity" evidence="1">
    <location>
        <begin position="102"/>
        <end position="122"/>
    </location>
</feature>
<dbReference type="PANTHER" id="PTHR33067:SF9">
    <property type="entry name" value="RNA-DIRECTED DNA POLYMERASE"/>
    <property type="match status" value="1"/>
</dbReference>
<dbReference type="GO" id="GO:0003964">
    <property type="term" value="F:RNA-directed DNA polymerase activity"/>
    <property type="evidence" value="ECO:0007669"/>
    <property type="project" value="UniProtKB-KW"/>
</dbReference>
<dbReference type="InterPro" id="IPR021109">
    <property type="entry name" value="Peptidase_aspartic_dom_sf"/>
</dbReference>
<organism evidence="2 3">
    <name type="scientific">Tanacetum coccineum</name>
    <dbReference type="NCBI Taxonomy" id="301880"/>
    <lineage>
        <taxon>Eukaryota</taxon>
        <taxon>Viridiplantae</taxon>
        <taxon>Streptophyta</taxon>
        <taxon>Embryophyta</taxon>
        <taxon>Tracheophyta</taxon>
        <taxon>Spermatophyta</taxon>
        <taxon>Magnoliopsida</taxon>
        <taxon>eudicotyledons</taxon>
        <taxon>Gunneridae</taxon>
        <taxon>Pentapetalae</taxon>
        <taxon>asterids</taxon>
        <taxon>campanulids</taxon>
        <taxon>Asterales</taxon>
        <taxon>Asteraceae</taxon>
        <taxon>Asteroideae</taxon>
        <taxon>Anthemideae</taxon>
        <taxon>Anthemidinae</taxon>
        <taxon>Tanacetum</taxon>
    </lineage>
</organism>
<dbReference type="Proteomes" id="UP001151760">
    <property type="component" value="Unassembled WGS sequence"/>
</dbReference>
<sequence length="458" mass="50973">MHPMGIVEDVVVSVDGFTFLADFVVVNFEPDPRVHFILGRPFLRTAKALIDLYEENLTFRIGKEELFIYADKSKKNKGKKNLNKNFVHAISVIDFSKDDPFSGSTTTHSDDPSPSSSPVKTSDNFEKFADELAPLDSLPPGNDDSTLKKDLHEENFQENTNVSDEPVLLNTPLSDKVECFAPEDNNDEIDDFLAMEVSSNLEEGYFDSEGDIAFLDNLLSDDDSHNLASEVISDHEPEQNESSITFSPRSDPLHHEFAGEPLTLPARNDREFEEYLSLMTVLYEISTSQGNVHQNSVIESLPISPIPVEDSEPTQEEIDILLIPDDLIPPGVEDADSEDEVNESPNHDHQDDPSIPHPPPEPLDIKKCFESKAGILIIKEFKGVSKSHDFMTDILPTLPTLVSYLTFISSFVSFENEDTIFDPGISTFLEPVAFSKAVSCSKYCSPQGRINLGIESSL</sequence>
<dbReference type="EMBL" id="BQNB010013123">
    <property type="protein sequence ID" value="GJT12128.1"/>
    <property type="molecule type" value="Genomic_DNA"/>
</dbReference>
<reference evidence="2" key="1">
    <citation type="journal article" date="2022" name="Int. J. Mol. Sci.">
        <title>Draft Genome of Tanacetum Coccineum: Genomic Comparison of Closely Related Tanacetum-Family Plants.</title>
        <authorList>
            <person name="Yamashiro T."/>
            <person name="Shiraishi A."/>
            <person name="Nakayama K."/>
            <person name="Satake H."/>
        </authorList>
    </citation>
    <scope>NUCLEOTIDE SEQUENCE</scope>
</reference>
<feature type="compositionally biased region" description="Acidic residues" evidence="1">
    <location>
        <begin position="333"/>
        <end position="342"/>
    </location>
</feature>
<reference evidence="2" key="2">
    <citation type="submission" date="2022-01" db="EMBL/GenBank/DDBJ databases">
        <authorList>
            <person name="Yamashiro T."/>
            <person name="Shiraishi A."/>
            <person name="Satake H."/>
            <person name="Nakayama K."/>
        </authorList>
    </citation>
    <scope>NUCLEOTIDE SEQUENCE</scope>
</reference>